<reference evidence="2 3" key="2">
    <citation type="journal article" date="2017" name="Sci. Rep.">
        <title>Ant-infecting Ophiocordyceps genomes reveal a high diversity of potential behavioral manipulation genes and a possible major role for enterotoxins.</title>
        <authorList>
            <person name="de Bekker C."/>
            <person name="Ohm R.A."/>
            <person name="Evans H.C."/>
            <person name="Brachmann A."/>
            <person name="Hughes D.P."/>
        </authorList>
    </citation>
    <scope>NUCLEOTIDE SEQUENCE [LARGE SCALE GENOMIC DNA]</scope>
    <source>
        <strain evidence="2 3">SC16a</strain>
    </source>
</reference>
<feature type="region of interest" description="Disordered" evidence="1">
    <location>
        <begin position="701"/>
        <end position="737"/>
    </location>
</feature>
<organism evidence="2 3">
    <name type="scientific">Ophiocordyceps unilateralis</name>
    <name type="common">Zombie-ant fungus</name>
    <name type="synonym">Torrubia unilateralis</name>
    <dbReference type="NCBI Taxonomy" id="268505"/>
    <lineage>
        <taxon>Eukaryota</taxon>
        <taxon>Fungi</taxon>
        <taxon>Dikarya</taxon>
        <taxon>Ascomycota</taxon>
        <taxon>Pezizomycotina</taxon>
        <taxon>Sordariomycetes</taxon>
        <taxon>Hypocreomycetidae</taxon>
        <taxon>Hypocreales</taxon>
        <taxon>Ophiocordycipitaceae</taxon>
        <taxon>Ophiocordyceps</taxon>
    </lineage>
</organism>
<evidence type="ECO:0008006" key="4">
    <source>
        <dbReference type="Google" id="ProtNLM"/>
    </source>
</evidence>
<dbReference type="STRING" id="268505.A0A2A9P9C3"/>
<dbReference type="PANTHER" id="PTHR37542:SF2">
    <property type="entry name" value="PROTEIN KINASE DOMAIN-CONTAINING PROTEIN"/>
    <property type="match status" value="1"/>
</dbReference>
<sequence length="1154" mass="126678">MDSSFMPMAGIQMSLQRRLTRLYSDTKKSTDFVREPLRNDDDPGIKTLHRKLRIQKDRLVSWGLEWSDSAQSADIDNSLSRAGLSDVVASVMSTIKDILAEAEALWLASKSLVDQPRPSLDRKLPLVRWDKARFEDLVRDLTVSIETLYDLSRSRSCATASRCLSMAGHKASDDSRPFESSRVQTPRHVDPHCLTRLKPLKPWDGEPARHVALMAKGAYSDLARGASAEPLSPLLLEYAAFDPIYATTGIMPDMARFERLSAGLQQDPQCAPGTWTGLPRLLGYFEDVENARLGLVYRFPPSFHVLPCDGLSESSLYNLPTLRDLLSRPQSEPPLEAKFRLAFNLVNTVFDMHARGITHGNLDDQNISFSLDLSHEQECIDVRYPLVSSFDLFPDGSTAASPSFWRYSKDSRRGQCFPLNKPTDERLLELYSLAMALLSIGLWTKLDSLAPEFVSSDTRGSLLHRLAVKCGGLYVKATQACWRAVEDEASGSTTGEALLSAVQVRVTRCLEICCLLDGVSGLEWRLRLELQKDDAEIREATEKSTVTGSFAYVTPVGDRKRAFTAPEPVATRPTGKVDTAERRAHGIYGPIQETADKLETKMRLYPHVPLAPDVVDRWNTTLMPQINHALRHFYRKHPESVEVSLESVGPSPNKAQPTAMIVCTSVGKVRAILKKRLTELFDGTAGIGVRVCRGHVIRSRRQAKSVAPASRPESVSGCSSRGGEGEDAAANSDYQERPGNGASIGAWIGYRHLPPVSFGGLVLVDGQPYGMTVHHMVDEPDQDFGHDETLRSGAAADQRWCSALVDEDGAADDLGLSEAESEPYSGSDVTSDYGQDDDEADDEFEPGDVPGIEPDCGDGYLVTQPALDDVRDDFYPCAETRNEDHNDSFHLGKVFASSGIRRKRVGGLIHEVDWALFEFSDGRLPNDNRIPRALDDILPGDNVPGHLRPTSVAPSSSLPGMQVQCAARTSGIQTGQILPALTTVKIYGRTSPSHTYEVASSHVDKGAGRSLGIPGDSGAWVVDRHSGQLCGHILAWSQRKRVAYICPMDVLLLDVADRVDAAEVRLPGGGPVVTFRDVDSHDSKGEAKELIVSAKERCDEHVQKRNSMSGMPRLDVSHRDTSSLIDLGQSGELEAFATKMEDLSIGRGRRIGVS</sequence>
<comment type="caution">
    <text evidence="2">The sequence shown here is derived from an EMBL/GenBank/DDBJ whole genome shotgun (WGS) entry which is preliminary data.</text>
</comment>
<name>A0A2A9P9C3_OPHUN</name>
<keyword evidence="3" id="KW-1185">Reference proteome</keyword>
<dbReference type="PANTHER" id="PTHR37542">
    <property type="entry name" value="HELO DOMAIN-CONTAINING PROTEIN-RELATED"/>
    <property type="match status" value="1"/>
</dbReference>
<dbReference type="OrthoDB" id="5418235at2759"/>
<dbReference type="Proteomes" id="UP000037136">
    <property type="component" value="Unassembled WGS sequence"/>
</dbReference>
<dbReference type="EMBL" id="LAZP02000338">
    <property type="protein sequence ID" value="PFH58019.1"/>
    <property type="molecule type" value="Genomic_DNA"/>
</dbReference>
<dbReference type="AlphaFoldDB" id="A0A2A9P9C3"/>
<feature type="region of interest" description="Disordered" evidence="1">
    <location>
        <begin position="817"/>
        <end position="857"/>
    </location>
</feature>
<evidence type="ECO:0000313" key="2">
    <source>
        <dbReference type="EMBL" id="PFH58019.1"/>
    </source>
</evidence>
<protein>
    <recommendedName>
        <fullName evidence="4">Protein kinase domain-containing protein</fullName>
    </recommendedName>
</protein>
<dbReference type="SUPFAM" id="SSF56112">
    <property type="entry name" value="Protein kinase-like (PK-like)"/>
    <property type="match status" value="1"/>
</dbReference>
<accession>A0A2A9P9C3</accession>
<evidence type="ECO:0000313" key="3">
    <source>
        <dbReference type="Proteomes" id="UP000037136"/>
    </source>
</evidence>
<gene>
    <name evidence="2" type="ORF">XA68_14261</name>
</gene>
<evidence type="ECO:0000256" key="1">
    <source>
        <dbReference type="SAM" id="MobiDB-lite"/>
    </source>
</evidence>
<proteinExistence type="predicted"/>
<feature type="compositionally biased region" description="Acidic residues" evidence="1">
    <location>
        <begin position="834"/>
        <end position="846"/>
    </location>
</feature>
<dbReference type="InterPro" id="IPR011009">
    <property type="entry name" value="Kinase-like_dom_sf"/>
</dbReference>
<reference evidence="2 3" key="1">
    <citation type="journal article" date="2015" name="BMC Genomics">
        <title>Gene expression during zombie ant biting behavior reflects the complexity underlying fungal parasitic behavioral manipulation.</title>
        <authorList>
            <person name="de Bekker C."/>
            <person name="Ohm R.A."/>
            <person name="Loreto R.G."/>
            <person name="Sebastian A."/>
            <person name="Albert I."/>
            <person name="Merrow M."/>
            <person name="Brachmann A."/>
            <person name="Hughes D.P."/>
        </authorList>
    </citation>
    <scope>NUCLEOTIDE SEQUENCE [LARGE SCALE GENOMIC DNA]</scope>
    <source>
        <strain evidence="2 3">SC16a</strain>
    </source>
</reference>